<protein>
    <submittedName>
        <fullName evidence="2">Uncharacterized protein</fullName>
    </submittedName>
</protein>
<sequence>MDIFSGATLFNFMLSLLVLLPIGVIVSLLTYRFFSIKQTIYFLSSWAIIFLGLGVYINFLKDRNNGDLKILLIGIFISIFFLFLSYRKTKSFWKTTGIILLNLAILSLAIFLLNR</sequence>
<comment type="caution">
    <text evidence="2">The sequence shown here is derived from an EMBL/GenBank/DDBJ whole genome shotgun (WGS) entry which is preliminary data.</text>
</comment>
<feature type="transmembrane region" description="Helical" evidence="1">
    <location>
        <begin position="92"/>
        <end position="113"/>
    </location>
</feature>
<evidence type="ECO:0000313" key="2">
    <source>
        <dbReference type="EMBL" id="OGI83625.1"/>
    </source>
</evidence>
<organism evidence="2 3">
    <name type="scientific">Candidatus Nomurabacteria bacterium RIFCSPLOWO2_01_FULL_33_17</name>
    <dbReference type="NCBI Taxonomy" id="1801764"/>
    <lineage>
        <taxon>Bacteria</taxon>
        <taxon>Candidatus Nomuraibacteriota</taxon>
    </lineage>
</organism>
<gene>
    <name evidence="2" type="ORF">A2903_02455</name>
</gene>
<accession>A0A1F6WPH5</accession>
<proteinExistence type="predicted"/>
<evidence type="ECO:0000256" key="1">
    <source>
        <dbReference type="SAM" id="Phobius"/>
    </source>
</evidence>
<dbReference type="AlphaFoldDB" id="A0A1F6WPH5"/>
<reference evidence="2 3" key="1">
    <citation type="journal article" date="2016" name="Nat. Commun.">
        <title>Thousands of microbial genomes shed light on interconnected biogeochemical processes in an aquifer system.</title>
        <authorList>
            <person name="Anantharaman K."/>
            <person name="Brown C.T."/>
            <person name="Hug L.A."/>
            <person name="Sharon I."/>
            <person name="Castelle C.J."/>
            <person name="Probst A.J."/>
            <person name="Thomas B.C."/>
            <person name="Singh A."/>
            <person name="Wilkins M.J."/>
            <person name="Karaoz U."/>
            <person name="Brodie E.L."/>
            <person name="Williams K.H."/>
            <person name="Hubbard S.S."/>
            <person name="Banfield J.F."/>
        </authorList>
    </citation>
    <scope>NUCLEOTIDE SEQUENCE [LARGE SCALE GENOMIC DNA]</scope>
</reference>
<keyword evidence="1" id="KW-1133">Transmembrane helix</keyword>
<feature type="transmembrane region" description="Helical" evidence="1">
    <location>
        <begin position="68"/>
        <end position="86"/>
    </location>
</feature>
<dbReference type="EMBL" id="MFUO01000023">
    <property type="protein sequence ID" value="OGI83625.1"/>
    <property type="molecule type" value="Genomic_DNA"/>
</dbReference>
<dbReference type="Proteomes" id="UP000178184">
    <property type="component" value="Unassembled WGS sequence"/>
</dbReference>
<evidence type="ECO:0000313" key="3">
    <source>
        <dbReference type="Proteomes" id="UP000178184"/>
    </source>
</evidence>
<keyword evidence="1" id="KW-0812">Transmembrane</keyword>
<name>A0A1F6WPH5_9BACT</name>
<feature type="transmembrane region" description="Helical" evidence="1">
    <location>
        <begin position="40"/>
        <end position="59"/>
    </location>
</feature>
<feature type="transmembrane region" description="Helical" evidence="1">
    <location>
        <begin position="12"/>
        <end position="34"/>
    </location>
</feature>
<keyword evidence="1" id="KW-0472">Membrane</keyword>
<dbReference type="STRING" id="1801764.A2903_02455"/>